<gene>
    <name evidence="1" type="ORF">C9427_00765</name>
</gene>
<evidence type="ECO:0000313" key="2">
    <source>
        <dbReference type="Proteomes" id="UP000240259"/>
    </source>
</evidence>
<reference evidence="1 2" key="1">
    <citation type="submission" date="2018-03" db="EMBL/GenBank/DDBJ databases">
        <title>Genome sequence of the symbiotic type strain Mesorhizobium helmanticense CSLC115NT isolated from Lotus corniculatus nodules.</title>
        <authorList>
            <person name="Sannazzaro A.I."/>
            <person name="Torres Tejerizo G.A."/>
            <person name="Dip D."/>
            <person name="Caballero M."/>
            <person name="Pistorio M."/>
            <person name="Estrella M.J."/>
        </authorList>
    </citation>
    <scope>NUCLEOTIDE SEQUENCE [LARGE SCALE GENOMIC DNA]</scope>
    <source>
        <strain evidence="1 2">CSLC115N</strain>
    </source>
</reference>
<protein>
    <submittedName>
        <fullName evidence="1">Uncharacterized protein</fullName>
    </submittedName>
</protein>
<accession>A0A2T4J3G3</accession>
<organism evidence="1 2">
    <name type="scientific">Mesorhizobium helmanticense</name>
    <dbReference type="NCBI Taxonomy" id="1776423"/>
    <lineage>
        <taxon>Bacteria</taxon>
        <taxon>Pseudomonadati</taxon>
        <taxon>Pseudomonadota</taxon>
        <taxon>Alphaproteobacteria</taxon>
        <taxon>Hyphomicrobiales</taxon>
        <taxon>Phyllobacteriaceae</taxon>
        <taxon>Mesorhizobium</taxon>
    </lineage>
</organism>
<proteinExistence type="predicted"/>
<dbReference type="OrthoDB" id="8086695at2"/>
<name>A0A2T4J3G3_9HYPH</name>
<keyword evidence="2" id="KW-1185">Reference proteome</keyword>
<dbReference type="AlphaFoldDB" id="A0A2T4J3G3"/>
<evidence type="ECO:0000313" key="1">
    <source>
        <dbReference type="EMBL" id="PTE12393.1"/>
    </source>
</evidence>
<dbReference type="EMBL" id="PZJX01000003">
    <property type="protein sequence ID" value="PTE12393.1"/>
    <property type="molecule type" value="Genomic_DNA"/>
</dbReference>
<sequence length="47" mass="5852">MHPVNYLFEDIYRNDWNIRSDAVTQKRRGRFSPWVRDLRFLVERKLG</sequence>
<dbReference type="Proteomes" id="UP000240259">
    <property type="component" value="Unassembled WGS sequence"/>
</dbReference>
<comment type="caution">
    <text evidence="1">The sequence shown here is derived from an EMBL/GenBank/DDBJ whole genome shotgun (WGS) entry which is preliminary data.</text>
</comment>